<name>A0A3T1CWE9_9VIRU</name>
<dbReference type="EMBL" id="AP018495">
    <property type="protein sequence ID" value="BBI30156.1"/>
    <property type="molecule type" value="Genomic_DNA"/>
</dbReference>
<sequence>MELGLPTEVWWHTLEYVLRLPADVCSVAVVCTLFNKIAEEQLKRVCCDYVRDRGLRLATPDAPIVDSLRGWAVYKKRETAFAELARREPTSNAELSEIMHRRNTIKLRDTRNVLCDWPSIIARVWEAVRKERDLPGVVQITSAAVAAELLDHAIATISTVNERPIRRVAVLDIVDDRKSTTRYIFNGRHYGFAYFVMPTLKLGPALKSNVDIEMRYRPSRVELSDLISDDVLSRAIVEAFAYQKVAIFVDVRKSLFFFVYLGDVSSGTANVYSL</sequence>
<keyword evidence="2" id="KW-1185">Reference proteome</keyword>
<organism evidence="1 2">
    <name type="scientific">Acanthamoeba castellanii medusavirus J1</name>
    <dbReference type="NCBI Taxonomy" id="3114988"/>
    <lineage>
        <taxon>Viruses</taxon>
        <taxon>Varidnaviria</taxon>
        <taxon>Bamfordvirae</taxon>
        <taxon>Nucleocytoviricota</taxon>
        <taxon>Megaviricetes</taxon>
        <taxon>Mamonoviridae</taxon>
        <taxon>Medusavirus</taxon>
        <taxon>Medusavirus medusae</taxon>
    </lineage>
</organism>
<evidence type="ECO:0000313" key="2">
    <source>
        <dbReference type="Proteomes" id="UP001161669"/>
    </source>
</evidence>
<accession>A0A3T1CWE9</accession>
<dbReference type="KEGG" id="vg:80540508"/>
<protein>
    <recommendedName>
        <fullName evidence="3">F-box domain-containing protein</fullName>
    </recommendedName>
</protein>
<proteinExistence type="predicted"/>
<dbReference type="Proteomes" id="UP001161669">
    <property type="component" value="Segment"/>
</dbReference>
<evidence type="ECO:0008006" key="3">
    <source>
        <dbReference type="Google" id="ProtNLM"/>
    </source>
</evidence>
<reference evidence="2" key="1">
    <citation type="journal article" date="2019" name="J. Virol.">
        <title>Medusavirus, a novel large DNA virus discovered from hot spring water.</title>
        <authorList>
            <person name="Yoshikawa G."/>
            <person name="Blanc-Mathieu R."/>
            <person name="Song C."/>
            <person name="Kayama Y."/>
            <person name="Mochizuki T."/>
            <person name="Murata K."/>
            <person name="Ogata H."/>
            <person name="Takemura M."/>
        </authorList>
    </citation>
    <scope>NUCLEOTIDE SEQUENCE [LARGE SCALE GENOMIC DNA]</scope>
</reference>
<evidence type="ECO:0000313" key="1">
    <source>
        <dbReference type="EMBL" id="BBI30156.1"/>
    </source>
</evidence>